<feature type="domain" description="vWA-MoxR associated protein C-terminal" evidence="2">
    <location>
        <begin position="345"/>
        <end position="594"/>
    </location>
</feature>
<feature type="domain" description="vWA-MoxR associated protein middle region 0" evidence="1">
    <location>
        <begin position="216"/>
        <end position="301"/>
    </location>
</feature>
<evidence type="ECO:0000259" key="2">
    <source>
        <dbReference type="Pfam" id="PF20028"/>
    </source>
</evidence>
<evidence type="ECO:0000313" key="4">
    <source>
        <dbReference type="Proteomes" id="UP001595923"/>
    </source>
</evidence>
<dbReference type="EMBL" id="JBHSFQ010000004">
    <property type="protein sequence ID" value="MFC4561413.1"/>
    <property type="molecule type" value="Genomic_DNA"/>
</dbReference>
<dbReference type="Pfam" id="PF13365">
    <property type="entry name" value="Trypsin_2"/>
    <property type="match status" value="1"/>
</dbReference>
<dbReference type="SUPFAM" id="SSF50494">
    <property type="entry name" value="Trypsin-like serine proteases"/>
    <property type="match status" value="1"/>
</dbReference>
<proteinExistence type="predicted"/>
<protein>
    <submittedName>
        <fullName evidence="3">Trypsin-like peptidase domain-containing protein</fullName>
    </submittedName>
</protein>
<dbReference type="RefSeq" id="WP_378572033.1">
    <property type="nucleotide sequence ID" value="NZ_JBHSFQ010000004.1"/>
</dbReference>
<gene>
    <name evidence="3" type="ORF">ACFO4E_06065</name>
</gene>
<dbReference type="Pfam" id="PF19916">
    <property type="entry name" value="VMAP-M0"/>
    <property type="match status" value="1"/>
</dbReference>
<dbReference type="InterPro" id="IPR009003">
    <property type="entry name" value="Peptidase_S1_PA"/>
</dbReference>
<keyword evidence="4" id="KW-1185">Reference proteome</keyword>
<dbReference type="InterPro" id="IPR045450">
    <property type="entry name" value="VMAP_C"/>
</dbReference>
<dbReference type="InterPro" id="IPR045555">
    <property type="entry name" value="VMAP-M0"/>
</dbReference>
<dbReference type="Pfam" id="PF20028">
    <property type="entry name" value="VMAP-C"/>
    <property type="match status" value="1"/>
</dbReference>
<accession>A0ABV9DTP1</accession>
<comment type="caution">
    <text evidence="3">The sequence shown here is derived from an EMBL/GenBank/DDBJ whole genome shotgun (WGS) entry which is preliminary data.</text>
</comment>
<dbReference type="Proteomes" id="UP001595923">
    <property type="component" value="Unassembled WGS sequence"/>
</dbReference>
<organism evidence="3 4">
    <name type="scientific">Nocardiopsis mangrovi</name>
    <dbReference type="NCBI Taxonomy" id="1179818"/>
    <lineage>
        <taxon>Bacteria</taxon>
        <taxon>Bacillati</taxon>
        <taxon>Actinomycetota</taxon>
        <taxon>Actinomycetes</taxon>
        <taxon>Streptosporangiales</taxon>
        <taxon>Nocardiopsidaceae</taxon>
        <taxon>Nocardiopsis</taxon>
    </lineage>
</organism>
<sequence>MASPSLVLTPTWQVRIKGSGDAVVGGGVLVPGDRILTCVHVVNAALGRTAEPAVPDPGQPVAVDVPCGSDYRTRTARVVASTWNAERDTTLLSLDRAVRGSSAARLGGRMAEISATGRPRAVRVKGYPRDSPHGLSAEAHVVGPGGDLPHRAQVHIAESRPAHFEPGFSGCGVLDAAEGAVIGIIVKARYATAHGGGHIGLMEPLEMVAPLSPLLADPELDALEPALTALRFEAVAAAYLAATRDRIPEGADFTTAWDAFTHLRAMTPRADRMPREIVFVEQIARTGVANTAVLRAYSDSRRGGEVPGGALAELRGAAAAGPPPAKGRLIFAAEAVPTDPADPARYILSHWIDNGGDLTNGGSAEVAAEGVRDTVLGWIEAAEAGAGFWDAEEAPPPTRLEFFLPFSLLTQRIAQWRLRAPASGEGERVGAAYEIVLHHTERLHTRVPAWGHTRTRLLRRWQLLGGNDGGILYRIPTAPPAEGGIPLQDRLADPAIVLVALGTRPDRDDGERQLYRALEAGLPAITWLDAADSEATRRFHDSLGSAITREGGAISRNDLDTLPEYLHRWRVRSADPDYEDEGYDPYDITVIHDDFHQIRELRPTGIFSSPKKAR</sequence>
<evidence type="ECO:0000259" key="1">
    <source>
        <dbReference type="Pfam" id="PF19916"/>
    </source>
</evidence>
<evidence type="ECO:0000313" key="3">
    <source>
        <dbReference type="EMBL" id="MFC4561413.1"/>
    </source>
</evidence>
<reference evidence="4" key="1">
    <citation type="journal article" date="2019" name="Int. J. Syst. Evol. Microbiol.">
        <title>The Global Catalogue of Microorganisms (GCM) 10K type strain sequencing project: providing services to taxonomists for standard genome sequencing and annotation.</title>
        <authorList>
            <consortium name="The Broad Institute Genomics Platform"/>
            <consortium name="The Broad Institute Genome Sequencing Center for Infectious Disease"/>
            <person name="Wu L."/>
            <person name="Ma J."/>
        </authorList>
    </citation>
    <scope>NUCLEOTIDE SEQUENCE [LARGE SCALE GENOMIC DNA]</scope>
    <source>
        <strain evidence="4">XZYJ18</strain>
    </source>
</reference>
<name>A0ABV9DTP1_9ACTN</name>